<dbReference type="EMBL" id="PCDP01000059">
    <property type="protein sequence ID" value="PZM09718.1"/>
    <property type="molecule type" value="Genomic_DNA"/>
</dbReference>
<dbReference type="RefSeq" id="WP_111163098.1">
    <property type="nucleotide sequence ID" value="NZ_PCDP01000059.1"/>
</dbReference>
<dbReference type="AlphaFoldDB" id="A0A2W4CEW7"/>
<accession>A0A2W4CEW7</accession>
<gene>
    <name evidence="1" type="ORF">CPY51_25955</name>
</gene>
<dbReference type="PANTHER" id="PTHR36922">
    <property type="entry name" value="BLL2446 PROTEIN"/>
    <property type="match status" value="1"/>
</dbReference>
<dbReference type="Pfam" id="PF09351">
    <property type="entry name" value="DUF1993"/>
    <property type="match status" value="1"/>
</dbReference>
<evidence type="ECO:0000313" key="2">
    <source>
        <dbReference type="Proteomes" id="UP000248925"/>
    </source>
</evidence>
<comment type="caution">
    <text evidence="1">The sequence shown here is derived from an EMBL/GenBank/DDBJ whole genome shotgun (WGS) entry which is preliminary data.</text>
</comment>
<evidence type="ECO:0000313" key="1">
    <source>
        <dbReference type="EMBL" id="PZM09718.1"/>
    </source>
</evidence>
<sequence>MSLSMYRLTVPVFQRGLGTMKTYLDKAEAFANEKRVDATTLVSARLAPDMAPLSGQYQRVTDTAKLAVARLTGIDAPRFEDNETTIAQLRERLAKTEAYLATITPEAMDGSGSREVTISPGGNKIVMRGDEYVATFALPNFYFHIATAHAILRNQGLPVGKMDYLGSFS</sequence>
<proteinExistence type="predicted"/>
<dbReference type="Proteomes" id="UP000248925">
    <property type="component" value="Unassembled WGS sequence"/>
</dbReference>
<name>A0A2W4CEW7_9HYPH</name>
<dbReference type="InterPro" id="IPR034660">
    <property type="entry name" value="DinB/YfiT-like"/>
</dbReference>
<dbReference type="SUPFAM" id="SSF109854">
    <property type="entry name" value="DinB/YfiT-like putative metalloenzymes"/>
    <property type="match status" value="1"/>
</dbReference>
<evidence type="ECO:0008006" key="3">
    <source>
        <dbReference type="Google" id="ProtNLM"/>
    </source>
</evidence>
<dbReference type="Gene3D" id="1.20.120.450">
    <property type="entry name" value="dinb family like domain"/>
    <property type="match status" value="1"/>
</dbReference>
<keyword evidence="2" id="KW-1185">Reference proteome</keyword>
<protein>
    <recommendedName>
        <fullName evidence="3">DUF1993 domain-containing protein</fullName>
    </recommendedName>
</protein>
<reference evidence="1 2" key="1">
    <citation type="journal article" date="2018" name="Sci. Rep.">
        <title>Rhizobium tumorigenes sp. nov., a novel plant tumorigenic bacterium isolated from cane gall tumors on thornless blackberry.</title>
        <authorList>
            <person name="Kuzmanovi N."/>
            <person name="Smalla K."/>
            <person name="Gronow S."/>
            <person name="PuBawska J."/>
        </authorList>
    </citation>
    <scope>NUCLEOTIDE SEQUENCE [LARGE SCALE GENOMIC DNA]</scope>
    <source>
        <strain evidence="1 2">CCBAU 85046</strain>
    </source>
</reference>
<dbReference type="PANTHER" id="PTHR36922:SF1">
    <property type="entry name" value="DUF1993 DOMAIN-CONTAINING PROTEIN"/>
    <property type="match status" value="1"/>
</dbReference>
<organism evidence="1 2">
    <name type="scientific">Rhizobium tubonense</name>
    <dbReference type="NCBI Taxonomy" id="484088"/>
    <lineage>
        <taxon>Bacteria</taxon>
        <taxon>Pseudomonadati</taxon>
        <taxon>Pseudomonadota</taxon>
        <taxon>Alphaproteobacteria</taxon>
        <taxon>Hyphomicrobiales</taxon>
        <taxon>Rhizobiaceae</taxon>
        <taxon>Rhizobium/Agrobacterium group</taxon>
        <taxon>Rhizobium</taxon>
    </lineage>
</organism>
<dbReference type="InterPro" id="IPR018531">
    <property type="entry name" value="DUF1993"/>
</dbReference>
<dbReference type="OrthoDB" id="338237at2"/>